<keyword evidence="17" id="KW-1185">Reference proteome</keyword>
<dbReference type="PANTHER" id="PTHR43395">
    <property type="entry name" value="SENSOR HISTIDINE KINASE CHEA"/>
    <property type="match status" value="1"/>
</dbReference>
<name>A0ABT1TH70_9GAMM</name>
<feature type="domain" description="HPt" evidence="15">
    <location>
        <begin position="1"/>
        <end position="104"/>
    </location>
</feature>
<dbReference type="SMART" id="SM00260">
    <property type="entry name" value="CheW"/>
    <property type="match status" value="1"/>
</dbReference>
<evidence type="ECO:0000256" key="9">
    <source>
        <dbReference type="ARBA" id="ARBA00022840"/>
    </source>
</evidence>
<dbReference type="CDD" id="cd00088">
    <property type="entry name" value="HPT"/>
    <property type="match status" value="1"/>
</dbReference>
<dbReference type="InterPro" id="IPR003594">
    <property type="entry name" value="HATPase_dom"/>
</dbReference>
<dbReference type="Gene3D" id="1.10.287.560">
    <property type="entry name" value="Histidine kinase CheA-like, homodimeric domain"/>
    <property type="match status" value="1"/>
</dbReference>
<comment type="function">
    <text evidence="11">Involved in the transmission of sensory signals from the chemoreceptors to the flagellar motors. CheA is autophosphorylated; it can transfer its phosphate group to either CheB or CheY.</text>
</comment>
<evidence type="ECO:0000256" key="6">
    <source>
        <dbReference type="ARBA" id="ARBA00022679"/>
    </source>
</evidence>
<evidence type="ECO:0000259" key="14">
    <source>
        <dbReference type="PROSITE" id="PS50851"/>
    </source>
</evidence>
<gene>
    <name evidence="16" type="ORF">NP590_11850</name>
</gene>
<reference evidence="16 17" key="1">
    <citation type="submission" date="2022-07" db="EMBL/GenBank/DDBJ databases">
        <title>Methylomonas rivi sp. nov., Methylomonas rosea sp. nov., Methylomonas aureus sp. nov. and Methylomonas subterranea sp. nov., four novel methanotrophs isolated from a freshwater creek and the deep terrestrial subsurface.</title>
        <authorList>
            <person name="Abin C."/>
            <person name="Sankaranarayanan K."/>
            <person name="Garner C."/>
            <person name="Sindelar R."/>
            <person name="Kotary K."/>
            <person name="Garner R."/>
            <person name="Barclay S."/>
            <person name="Lawson P."/>
            <person name="Krumholz L."/>
        </authorList>
    </citation>
    <scope>NUCLEOTIDE SEQUENCE [LARGE SCALE GENOMIC DNA]</scope>
    <source>
        <strain evidence="16 17">SURF-2</strain>
    </source>
</reference>
<keyword evidence="5 12" id="KW-0597">Phosphoprotein</keyword>
<dbReference type="InterPro" id="IPR036061">
    <property type="entry name" value="CheW-like_dom_sf"/>
</dbReference>
<evidence type="ECO:0000256" key="10">
    <source>
        <dbReference type="ARBA" id="ARBA00023012"/>
    </source>
</evidence>
<dbReference type="PROSITE" id="PS50851">
    <property type="entry name" value="CHEW"/>
    <property type="match status" value="1"/>
</dbReference>
<dbReference type="EC" id="2.7.13.3" evidence="2"/>
<evidence type="ECO:0000256" key="2">
    <source>
        <dbReference type="ARBA" id="ARBA00012438"/>
    </source>
</evidence>
<comment type="catalytic activity">
    <reaction evidence="1">
        <text>ATP + protein L-histidine = ADP + protein N-phospho-L-histidine.</text>
        <dbReference type="EC" id="2.7.13.3"/>
    </reaction>
</comment>
<feature type="domain" description="CheW-like" evidence="14">
    <location>
        <begin position="582"/>
        <end position="718"/>
    </location>
</feature>
<dbReference type="InterPro" id="IPR051315">
    <property type="entry name" value="Bact_Chemotaxis_CheA"/>
</dbReference>
<dbReference type="SUPFAM" id="SSF47384">
    <property type="entry name" value="Homodimeric domain of signal transducing histidine kinase"/>
    <property type="match status" value="1"/>
</dbReference>
<dbReference type="InterPro" id="IPR005467">
    <property type="entry name" value="His_kinase_dom"/>
</dbReference>
<dbReference type="SMART" id="SM01231">
    <property type="entry name" value="H-kinase_dim"/>
    <property type="match status" value="1"/>
</dbReference>
<dbReference type="InterPro" id="IPR036641">
    <property type="entry name" value="HPT_dom_sf"/>
</dbReference>
<dbReference type="InterPro" id="IPR036097">
    <property type="entry name" value="HisK_dim/P_sf"/>
</dbReference>
<feature type="domain" description="Histidine kinase" evidence="13">
    <location>
        <begin position="382"/>
        <end position="582"/>
    </location>
</feature>
<dbReference type="SUPFAM" id="SSF50341">
    <property type="entry name" value="CheW-like"/>
    <property type="match status" value="1"/>
</dbReference>
<evidence type="ECO:0000256" key="5">
    <source>
        <dbReference type="ARBA" id="ARBA00022553"/>
    </source>
</evidence>
<dbReference type="RefSeq" id="WP_256602604.1">
    <property type="nucleotide sequence ID" value="NZ_JANIBJ010000020.1"/>
</dbReference>
<dbReference type="PROSITE" id="PS50109">
    <property type="entry name" value="HIS_KIN"/>
    <property type="match status" value="1"/>
</dbReference>
<evidence type="ECO:0000256" key="1">
    <source>
        <dbReference type="ARBA" id="ARBA00000085"/>
    </source>
</evidence>
<dbReference type="Proteomes" id="UP001524499">
    <property type="component" value="Unassembled WGS sequence"/>
</dbReference>
<dbReference type="CDD" id="cd16916">
    <property type="entry name" value="HATPase_CheA-like"/>
    <property type="match status" value="1"/>
</dbReference>
<evidence type="ECO:0000256" key="3">
    <source>
        <dbReference type="ARBA" id="ARBA00021495"/>
    </source>
</evidence>
<dbReference type="CDD" id="cd00731">
    <property type="entry name" value="CheA_reg"/>
    <property type="match status" value="1"/>
</dbReference>
<keyword evidence="8" id="KW-0418">Kinase</keyword>
<dbReference type="Pfam" id="PF01584">
    <property type="entry name" value="CheW"/>
    <property type="match status" value="1"/>
</dbReference>
<dbReference type="SMART" id="SM00387">
    <property type="entry name" value="HATPase_c"/>
    <property type="match status" value="1"/>
</dbReference>
<dbReference type="Pfam" id="PF02518">
    <property type="entry name" value="HATPase_c"/>
    <property type="match status" value="1"/>
</dbReference>
<evidence type="ECO:0000256" key="4">
    <source>
        <dbReference type="ARBA" id="ARBA00022500"/>
    </source>
</evidence>
<dbReference type="Pfam" id="PF01627">
    <property type="entry name" value="Hpt"/>
    <property type="match status" value="1"/>
</dbReference>
<dbReference type="SMART" id="SM00073">
    <property type="entry name" value="HPT"/>
    <property type="match status" value="1"/>
</dbReference>
<evidence type="ECO:0000256" key="12">
    <source>
        <dbReference type="PROSITE-ProRule" id="PRU00110"/>
    </source>
</evidence>
<feature type="modified residue" description="Phosphohistidine" evidence="12">
    <location>
        <position position="47"/>
    </location>
</feature>
<dbReference type="Pfam" id="PF02895">
    <property type="entry name" value="H-kinase_dim"/>
    <property type="match status" value="1"/>
</dbReference>
<dbReference type="EMBL" id="JANIBJ010000020">
    <property type="protein sequence ID" value="MCQ8104802.1"/>
    <property type="molecule type" value="Genomic_DNA"/>
</dbReference>
<evidence type="ECO:0000256" key="8">
    <source>
        <dbReference type="ARBA" id="ARBA00022777"/>
    </source>
</evidence>
<dbReference type="SUPFAM" id="SSF47226">
    <property type="entry name" value="Histidine-containing phosphotransfer domain, HPT domain"/>
    <property type="match status" value="1"/>
</dbReference>
<protein>
    <recommendedName>
        <fullName evidence="3">Chemotaxis protein CheA</fullName>
        <ecNumber evidence="2">2.7.13.3</ecNumber>
    </recommendedName>
</protein>
<evidence type="ECO:0000313" key="17">
    <source>
        <dbReference type="Proteomes" id="UP001524499"/>
    </source>
</evidence>
<keyword evidence="4" id="KW-0145">Chemotaxis</keyword>
<comment type="caution">
    <text evidence="16">The sequence shown here is derived from an EMBL/GenBank/DDBJ whole genome shotgun (WGS) entry which is preliminary data.</text>
</comment>
<evidence type="ECO:0000259" key="13">
    <source>
        <dbReference type="PROSITE" id="PS50109"/>
    </source>
</evidence>
<dbReference type="InterPro" id="IPR008207">
    <property type="entry name" value="Sig_transdc_His_kin_Hpt_dom"/>
</dbReference>
<sequence>MSDFDSALKIFAQEAEQLLQDMESALLTLETDPNDGETINSLFRAMHTIKGSAGLFGFNPIVAFTHEAESVLDKVRNGEQAIDAGLISVLLDSKDHTAKLVEHCLNCPDAALPDELAATSSSLIQRLTGKSPAHTLQSTDIPSPLLSEGGGNMSLDDSWLISLDFKYDALRNGMDPLSFLRYLKTLGEIKDILTFFPDMPQDAEMNPESCYLHFKIAFNSDASKQTIEAVFEFAADDCDIKILPPNSKVNDYLQLLDALDEDHVSRLGDMLLQIGALTANDVTHALNRQARARQTDMEPVKPIGEILIEQQVVQQPVVDQALKKQEQTKQKVAAESNYIRVDAGKLGHLINLVGELVISSAAMNLIVDRHGLSDAGDVAASMNSLVNAIRDTALELRMVQIGETFSRFRRVVRDVSNELGKEIELKIYGGETELDKTVVEKINDPLTHLIRNSLDHGIESPEQRLAAGKPAQGSVQLNAYHESGHIVIQIADDGAGLDSEKIVAKAIANGLIKPDHGLSQQEIYNLIFAAGLSTKEQATNLSGRGVGMDVVKKNIEALRGSVSIASFPGEGTTISIKLPLTLAIIDGFMVGANEVRYIIPLNMVDECIEMDARECEINETEHYINLRGHALPYLRLGDYFHDPKTESAKKRESVVVVKFGQDKAGLVVDALHGEHQTVIKPLGKLFEKLKCITGATVLGDGNVALILDVQGLIETAITRRKRTAAPPA</sequence>
<dbReference type="InterPro" id="IPR004105">
    <property type="entry name" value="CheA-like_dim"/>
</dbReference>
<keyword evidence="6" id="KW-0808">Transferase</keyword>
<dbReference type="InterPro" id="IPR002545">
    <property type="entry name" value="CheW-lke_dom"/>
</dbReference>
<organism evidence="16 17">
    <name type="scientific">Methylomonas subterranea</name>
    <dbReference type="NCBI Taxonomy" id="2952225"/>
    <lineage>
        <taxon>Bacteria</taxon>
        <taxon>Pseudomonadati</taxon>
        <taxon>Pseudomonadota</taxon>
        <taxon>Gammaproteobacteria</taxon>
        <taxon>Methylococcales</taxon>
        <taxon>Methylococcaceae</taxon>
        <taxon>Methylomonas</taxon>
    </lineage>
</organism>
<dbReference type="PANTHER" id="PTHR43395:SF10">
    <property type="entry name" value="CHEMOTAXIS PROTEIN CHEA"/>
    <property type="match status" value="1"/>
</dbReference>
<dbReference type="Gene3D" id="3.30.565.10">
    <property type="entry name" value="Histidine kinase-like ATPase, C-terminal domain"/>
    <property type="match status" value="1"/>
</dbReference>
<dbReference type="SUPFAM" id="SSF55874">
    <property type="entry name" value="ATPase domain of HSP90 chaperone/DNA topoisomerase II/histidine kinase"/>
    <property type="match status" value="1"/>
</dbReference>
<keyword evidence="10" id="KW-0902">Two-component regulatory system</keyword>
<keyword evidence="9" id="KW-0067">ATP-binding</keyword>
<evidence type="ECO:0000256" key="11">
    <source>
        <dbReference type="ARBA" id="ARBA00035100"/>
    </source>
</evidence>
<accession>A0ABT1TH70</accession>
<dbReference type="InterPro" id="IPR037006">
    <property type="entry name" value="CheA-like_homodim_sf"/>
</dbReference>
<keyword evidence="7" id="KW-0547">Nucleotide-binding</keyword>
<dbReference type="PRINTS" id="PR00344">
    <property type="entry name" value="BCTRLSENSOR"/>
</dbReference>
<evidence type="ECO:0000256" key="7">
    <source>
        <dbReference type="ARBA" id="ARBA00022741"/>
    </source>
</evidence>
<dbReference type="InterPro" id="IPR004358">
    <property type="entry name" value="Sig_transdc_His_kin-like_C"/>
</dbReference>
<evidence type="ECO:0000313" key="16">
    <source>
        <dbReference type="EMBL" id="MCQ8104802.1"/>
    </source>
</evidence>
<evidence type="ECO:0000259" key="15">
    <source>
        <dbReference type="PROSITE" id="PS50894"/>
    </source>
</evidence>
<proteinExistence type="predicted"/>
<dbReference type="Gene3D" id="1.20.120.160">
    <property type="entry name" value="HPT domain"/>
    <property type="match status" value="1"/>
</dbReference>
<dbReference type="PROSITE" id="PS50894">
    <property type="entry name" value="HPT"/>
    <property type="match status" value="1"/>
</dbReference>
<dbReference type="InterPro" id="IPR036890">
    <property type="entry name" value="HATPase_C_sf"/>
</dbReference>
<dbReference type="Gene3D" id="2.30.30.40">
    <property type="entry name" value="SH3 Domains"/>
    <property type="match status" value="1"/>
</dbReference>